<feature type="repeat" description="RCC1" evidence="2">
    <location>
        <begin position="67"/>
        <end position="133"/>
    </location>
</feature>
<keyword evidence="1" id="KW-0677">Repeat</keyword>
<evidence type="ECO:0000256" key="2">
    <source>
        <dbReference type="PROSITE-ProRule" id="PRU00235"/>
    </source>
</evidence>
<dbReference type="PROSITE" id="PS50012">
    <property type="entry name" value="RCC1_3"/>
    <property type="match status" value="2"/>
</dbReference>
<dbReference type="PANTHER" id="PTHR22872">
    <property type="entry name" value="BTK-BINDING PROTEIN-RELATED"/>
    <property type="match status" value="1"/>
</dbReference>
<dbReference type="Pfam" id="PF00415">
    <property type="entry name" value="RCC1"/>
    <property type="match status" value="2"/>
</dbReference>
<evidence type="ECO:0000313" key="3">
    <source>
        <dbReference type="EMBL" id="PKU29871.1"/>
    </source>
</evidence>
<proteinExistence type="predicted"/>
<reference evidence="4" key="1">
    <citation type="submission" date="2017-11" db="EMBL/GenBank/DDBJ databases">
        <authorList>
            <person name="Lima N.C."/>
            <person name="Parody-Merino A.M."/>
            <person name="Battley P.F."/>
            <person name="Fidler A.E."/>
            <person name="Prosdocimi F."/>
        </authorList>
    </citation>
    <scope>NUCLEOTIDE SEQUENCE [LARGE SCALE GENOMIC DNA]</scope>
</reference>
<dbReference type="InterPro" id="IPR051625">
    <property type="entry name" value="Signaling_Regulatory_Domain"/>
</dbReference>
<dbReference type="SUPFAM" id="SSF50985">
    <property type="entry name" value="RCC1/BLIP-II"/>
    <property type="match status" value="1"/>
</dbReference>
<dbReference type="AlphaFoldDB" id="A0A2I0T7V3"/>
<dbReference type="OrthoDB" id="8068875at2759"/>
<protein>
    <recommendedName>
        <fullName evidence="5">E3 ubiquitin-protein ligase herc4</fullName>
    </recommendedName>
</protein>
<evidence type="ECO:0000313" key="4">
    <source>
        <dbReference type="Proteomes" id="UP000233556"/>
    </source>
</evidence>
<gene>
    <name evidence="3" type="ORF">llap_19825</name>
</gene>
<dbReference type="InterPro" id="IPR000408">
    <property type="entry name" value="Reg_chr_condens"/>
</dbReference>
<organism evidence="3 4">
    <name type="scientific">Limosa lapponica baueri</name>
    <dbReference type="NCBI Taxonomy" id="1758121"/>
    <lineage>
        <taxon>Eukaryota</taxon>
        <taxon>Metazoa</taxon>
        <taxon>Chordata</taxon>
        <taxon>Craniata</taxon>
        <taxon>Vertebrata</taxon>
        <taxon>Euteleostomi</taxon>
        <taxon>Archelosauria</taxon>
        <taxon>Archosauria</taxon>
        <taxon>Dinosauria</taxon>
        <taxon>Saurischia</taxon>
        <taxon>Theropoda</taxon>
        <taxon>Coelurosauria</taxon>
        <taxon>Aves</taxon>
        <taxon>Neognathae</taxon>
        <taxon>Neoaves</taxon>
        <taxon>Charadriiformes</taxon>
        <taxon>Scolopacidae</taxon>
        <taxon>Limosa</taxon>
    </lineage>
</organism>
<reference evidence="4" key="2">
    <citation type="submission" date="2017-12" db="EMBL/GenBank/DDBJ databases">
        <title>Genome sequence of the Bar-tailed Godwit (Limosa lapponica baueri).</title>
        <authorList>
            <person name="Lima N.C.B."/>
            <person name="Parody-Merino A.M."/>
            <person name="Battley P.F."/>
            <person name="Fidler A.E."/>
            <person name="Prosdocimi F."/>
        </authorList>
    </citation>
    <scope>NUCLEOTIDE SEQUENCE [LARGE SCALE GENOMIC DNA]</scope>
</reference>
<evidence type="ECO:0008006" key="5">
    <source>
        <dbReference type="Google" id="ProtNLM"/>
    </source>
</evidence>
<accession>A0A2I0T7V3</accession>
<feature type="repeat" description="RCC1" evidence="2">
    <location>
        <begin position="14"/>
        <end position="65"/>
    </location>
</feature>
<dbReference type="Gene3D" id="2.130.10.30">
    <property type="entry name" value="Regulator of chromosome condensation 1/beta-lactamase-inhibitor protein II"/>
    <property type="match status" value="1"/>
</dbReference>
<dbReference type="Proteomes" id="UP000233556">
    <property type="component" value="Unassembled WGS sequence"/>
</dbReference>
<sequence length="296" mass="32947">MGIRRTRFNMNKEGGVFTFGAGGYGQLGHNSTSHEINPRKVFELMGSVVTQITCGRQHTTAFVPSSGRIYSFGLGGNGQLGTGTTSNRKSPFTVKGNWIPYSTQCPKTTDSEECYCVKRIFSGGDQSFAHYFYPQVAASLEKNLIPKLTSSLPDVEALRLYLTLPECPLMSDANNFTTLAIPFGTAILNLERAPLKVLGKKLNSLLLKLKISTIKCIEIPSVKTWSRQHLLGISSSLEFPTRKVNERGQVIQYDRFYIHEIQDLIDIRNDYVNWVQQQVFGMVPKFNFFAAVPGGS</sequence>
<evidence type="ECO:0000256" key="1">
    <source>
        <dbReference type="ARBA" id="ARBA00022737"/>
    </source>
</evidence>
<dbReference type="PANTHER" id="PTHR22872:SF2">
    <property type="entry name" value="INHIBITOR OF BRUTON TYROSINE KINASE"/>
    <property type="match status" value="1"/>
</dbReference>
<keyword evidence="4" id="KW-1185">Reference proteome</keyword>
<dbReference type="InterPro" id="IPR009091">
    <property type="entry name" value="RCC1/BLIP-II"/>
</dbReference>
<dbReference type="EMBL" id="KZ515980">
    <property type="protein sequence ID" value="PKU29871.1"/>
    <property type="molecule type" value="Genomic_DNA"/>
</dbReference>
<name>A0A2I0T7V3_LIMLA</name>